<dbReference type="PROSITE" id="PS50279">
    <property type="entry name" value="BPTI_KUNITZ_2"/>
    <property type="match status" value="1"/>
</dbReference>
<evidence type="ECO:0000256" key="5">
    <source>
        <dbReference type="SAM" id="SignalP"/>
    </source>
</evidence>
<dbReference type="InParanoid" id="A0A0Q9WAS3"/>
<dbReference type="PANTHER" id="PTHR46751:SF1">
    <property type="entry name" value="WAP FOUR-DISULFIDE CORE DOMAIN PROTEIN 6A"/>
    <property type="match status" value="1"/>
</dbReference>
<dbReference type="KEGG" id="dvi:26531450"/>
<gene>
    <name evidence="7" type="primary">Dvir\GJ26680</name>
    <name evidence="7" type="ORF">Dvir_GJ26680</name>
</gene>
<evidence type="ECO:0000256" key="1">
    <source>
        <dbReference type="ARBA" id="ARBA00022690"/>
    </source>
</evidence>
<dbReference type="InterPro" id="IPR051388">
    <property type="entry name" value="Serpin_venom_toxin"/>
</dbReference>
<reference evidence="7 8" key="1">
    <citation type="journal article" date="2007" name="Nature">
        <title>Evolution of genes and genomes on the Drosophila phylogeny.</title>
        <authorList>
            <consortium name="Drosophila 12 Genomes Consortium"/>
            <person name="Clark A.G."/>
            <person name="Eisen M.B."/>
            <person name="Smith D.R."/>
            <person name="Bergman C.M."/>
            <person name="Oliver B."/>
            <person name="Markow T.A."/>
            <person name="Kaufman T.C."/>
            <person name="Kellis M."/>
            <person name="Gelbart W."/>
            <person name="Iyer V.N."/>
            <person name="Pollard D.A."/>
            <person name="Sackton T.B."/>
            <person name="Larracuente A.M."/>
            <person name="Singh N.D."/>
            <person name="Abad J.P."/>
            <person name="Abt D.N."/>
            <person name="Adryan B."/>
            <person name="Aguade M."/>
            <person name="Akashi H."/>
            <person name="Anderson W.W."/>
            <person name="Aquadro C.F."/>
            <person name="Ardell D.H."/>
            <person name="Arguello R."/>
            <person name="Artieri C.G."/>
            <person name="Barbash D.A."/>
            <person name="Barker D."/>
            <person name="Barsanti P."/>
            <person name="Batterham P."/>
            <person name="Batzoglou S."/>
            <person name="Begun D."/>
            <person name="Bhutkar A."/>
            <person name="Blanco E."/>
            <person name="Bosak S.A."/>
            <person name="Bradley R.K."/>
            <person name="Brand A.D."/>
            <person name="Brent M.R."/>
            <person name="Brooks A.N."/>
            <person name="Brown R.H."/>
            <person name="Butlin R.K."/>
            <person name="Caggese C."/>
            <person name="Calvi B.R."/>
            <person name="Bernardo de Carvalho A."/>
            <person name="Caspi A."/>
            <person name="Castrezana S."/>
            <person name="Celniker S.E."/>
            <person name="Chang J.L."/>
            <person name="Chapple C."/>
            <person name="Chatterji S."/>
            <person name="Chinwalla A."/>
            <person name="Civetta A."/>
            <person name="Clifton S.W."/>
            <person name="Comeron J.M."/>
            <person name="Costello J.C."/>
            <person name="Coyne J.A."/>
            <person name="Daub J."/>
            <person name="David R.G."/>
            <person name="Delcher A.L."/>
            <person name="Delehaunty K."/>
            <person name="Do C.B."/>
            <person name="Ebling H."/>
            <person name="Edwards K."/>
            <person name="Eickbush T."/>
            <person name="Evans J.D."/>
            <person name="Filipski A."/>
            <person name="Findeiss S."/>
            <person name="Freyhult E."/>
            <person name="Fulton L."/>
            <person name="Fulton R."/>
            <person name="Garcia A.C."/>
            <person name="Gardiner A."/>
            <person name="Garfield D.A."/>
            <person name="Garvin B.E."/>
            <person name="Gibson G."/>
            <person name="Gilbert D."/>
            <person name="Gnerre S."/>
            <person name="Godfrey J."/>
            <person name="Good R."/>
            <person name="Gotea V."/>
            <person name="Gravely B."/>
            <person name="Greenberg A.J."/>
            <person name="Griffiths-Jones S."/>
            <person name="Gross S."/>
            <person name="Guigo R."/>
            <person name="Gustafson E.A."/>
            <person name="Haerty W."/>
            <person name="Hahn M.W."/>
            <person name="Halligan D.L."/>
            <person name="Halpern A.L."/>
            <person name="Halter G.M."/>
            <person name="Han M.V."/>
            <person name="Heger A."/>
            <person name="Hillier L."/>
            <person name="Hinrichs A.S."/>
            <person name="Holmes I."/>
            <person name="Hoskins R.A."/>
            <person name="Hubisz M.J."/>
            <person name="Hultmark D."/>
            <person name="Huntley M.A."/>
            <person name="Jaffe D.B."/>
            <person name="Jagadeeshan S."/>
            <person name="Jeck W.R."/>
            <person name="Johnson J."/>
            <person name="Jones C.D."/>
            <person name="Jordan W.C."/>
            <person name="Karpen G.H."/>
            <person name="Kataoka E."/>
            <person name="Keightley P.D."/>
            <person name="Kheradpour P."/>
            <person name="Kirkness E.F."/>
            <person name="Koerich L.B."/>
            <person name="Kristiansen K."/>
            <person name="Kudrna D."/>
            <person name="Kulathinal R.J."/>
            <person name="Kumar S."/>
            <person name="Kwok R."/>
            <person name="Lander E."/>
            <person name="Langley C.H."/>
            <person name="Lapoint R."/>
            <person name="Lazzaro B.P."/>
            <person name="Lee S.J."/>
            <person name="Levesque L."/>
            <person name="Li R."/>
            <person name="Lin C.F."/>
            <person name="Lin M.F."/>
            <person name="Lindblad-Toh K."/>
            <person name="Llopart A."/>
            <person name="Long M."/>
            <person name="Low L."/>
            <person name="Lozovsky E."/>
            <person name="Lu J."/>
            <person name="Luo M."/>
            <person name="Machado C.A."/>
            <person name="Makalowski W."/>
            <person name="Marzo M."/>
            <person name="Matsuda M."/>
            <person name="Matzkin L."/>
            <person name="McAllister B."/>
            <person name="McBride C.S."/>
            <person name="McKernan B."/>
            <person name="McKernan K."/>
            <person name="Mendez-Lago M."/>
            <person name="Minx P."/>
            <person name="Mollenhauer M.U."/>
            <person name="Montooth K."/>
            <person name="Mount S.M."/>
            <person name="Mu X."/>
            <person name="Myers E."/>
            <person name="Negre B."/>
            <person name="Newfeld S."/>
            <person name="Nielsen R."/>
            <person name="Noor M.A."/>
            <person name="O'Grady P."/>
            <person name="Pachter L."/>
            <person name="Papaceit M."/>
            <person name="Parisi M.J."/>
            <person name="Parisi M."/>
            <person name="Parts L."/>
            <person name="Pedersen J.S."/>
            <person name="Pesole G."/>
            <person name="Phillippy A.M."/>
            <person name="Ponting C.P."/>
            <person name="Pop M."/>
            <person name="Porcelli D."/>
            <person name="Powell J.R."/>
            <person name="Prohaska S."/>
            <person name="Pruitt K."/>
            <person name="Puig M."/>
            <person name="Quesneville H."/>
            <person name="Ram K.R."/>
            <person name="Rand D."/>
            <person name="Rasmussen M.D."/>
            <person name="Reed L.K."/>
            <person name="Reenan R."/>
            <person name="Reily A."/>
            <person name="Remington K.A."/>
            <person name="Rieger T.T."/>
            <person name="Ritchie M.G."/>
            <person name="Robin C."/>
            <person name="Rogers Y.H."/>
            <person name="Rohde C."/>
            <person name="Rozas J."/>
            <person name="Rubenfield M.J."/>
            <person name="Ruiz A."/>
            <person name="Russo S."/>
            <person name="Salzberg S.L."/>
            <person name="Sanchez-Gracia A."/>
            <person name="Saranga D.J."/>
            <person name="Sato H."/>
            <person name="Schaeffer S.W."/>
            <person name="Schatz M.C."/>
            <person name="Schlenke T."/>
            <person name="Schwartz R."/>
            <person name="Segarra C."/>
            <person name="Singh R.S."/>
            <person name="Sirot L."/>
            <person name="Sirota M."/>
            <person name="Sisneros N.B."/>
            <person name="Smith C.D."/>
            <person name="Smith T.F."/>
            <person name="Spieth J."/>
            <person name="Stage D.E."/>
            <person name="Stark A."/>
            <person name="Stephan W."/>
            <person name="Strausberg R.L."/>
            <person name="Strempel S."/>
            <person name="Sturgill D."/>
            <person name="Sutton G."/>
            <person name="Sutton G.G."/>
            <person name="Tao W."/>
            <person name="Teichmann S."/>
            <person name="Tobari Y.N."/>
            <person name="Tomimura Y."/>
            <person name="Tsolas J.M."/>
            <person name="Valente V.L."/>
            <person name="Venter E."/>
            <person name="Venter J.C."/>
            <person name="Vicario S."/>
            <person name="Vieira F.G."/>
            <person name="Vilella A.J."/>
            <person name="Villasante A."/>
            <person name="Walenz B."/>
            <person name="Wang J."/>
            <person name="Wasserman M."/>
            <person name="Watts T."/>
            <person name="Wilson D."/>
            <person name="Wilson R.K."/>
            <person name="Wing R.A."/>
            <person name="Wolfner M.F."/>
            <person name="Wong A."/>
            <person name="Wong G.K."/>
            <person name="Wu C.I."/>
            <person name="Wu G."/>
            <person name="Yamamoto D."/>
            <person name="Yang H.P."/>
            <person name="Yang S.P."/>
            <person name="Yorke J.A."/>
            <person name="Yoshida K."/>
            <person name="Zdobnov E."/>
            <person name="Zhang P."/>
            <person name="Zhang Y."/>
            <person name="Zimin A.V."/>
            <person name="Baldwin J."/>
            <person name="Abdouelleil A."/>
            <person name="Abdulkadir J."/>
            <person name="Abebe A."/>
            <person name="Abera B."/>
            <person name="Abreu J."/>
            <person name="Acer S.C."/>
            <person name="Aftuck L."/>
            <person name="Alexander A."/>
            <person name="An P."/>
            <person name="Anderson E."/>
            <person name="Anderson S."/>
            <person name="Arachi H."/>
            <person name="Azer M."/>
            <person name="Bachantsang P."/>
            <person name="Barry A."/>
            <person name="Bayul T."/>
            <person name="Berlin A."/>
            <person name="Bessette D."/>
            <person name="Bloom T."/>
            <person name="Blye J."/>
            <person name="Boguslavskiy L."/>
            <person name="Bonnet C."/>
            <person name="Boukhgalter B."/>
            <person name="Bourzgui I."/>
            <person name="Brown A."/>
            <person name="Cahill P."/>
            <person name="Channer S."/>
            <person name="Cheshatsang Y."/>
            <person name="Chuda L."/>
            <person name="Citroen M."/>
            <person name="Collymore A."/>
            <person name="Cooke P."/>
            <person name="Costello M."/>
            <person name="D'Aco K."/>
            <person name="Daza R."/>
            <person name="De Haan G."/>
            <person name="DeGray S."/>
            <person name="DeMaso C."/>
            <person name="Dhargay N."/>
            <person name="Dooley K."/>
            <person name="Dooley E."/>
            <person name="Doricent M."/>
            <person name="Dorje P."/>
            <person name="Dorjee K."/>
            <person name="Dupes A."/>
            <person name="Elong R."/>
            <person name="Falk J."/>
            <person name="Farina A."/>
            <person name="Faro S."/>
            <person name="Ferguson D."/>
            <person name="Fisher S."/>
            <person name="Foley C.D."/>
            <person name="Franke A."/>
            <person name="Friedrich D."/>
            <person name="Gadbois L."/>
            <person name="Gearin G."/>
            <person name="Gearin C.R."/>
            <person name="Giannoukos G."/>
            <person name="Goode T."/>
            <person name="Graham J."/>
            <person name="Grandbois E."/>
            <person name="Grewal S."/>
            <person name="Gyaltsen K."/>
            <person name="Hafez N."/>
            <person name="Hagos B."/>
            <person name="Hall J."/>
            <person name="Henson C."/>
            <person name="Hollinger A."/>
            <person name="Honan T."/>
            <person name="Huard M.D."/>
            <person name="Hughes L."/>
            <person name="Hurhula B."/>
            <person name="Husby M.E."/>
            <person name="Kamat A."/>
            <person name="Kanga B."/>
            <person name="Kashin S."/>
            <person name="Khazanovich D."/>
            <person name="Kisner P."/>
            <person name="Lance K."/>
            <person name="Lara M."/>
            <person name="Lee W."/>
            <person name="Lennon N."/>
            <person name="Letendre F."/>
            <person name="LeVine R."/>
            <person name="Lipovsky A."/>
            <person name="Liu X."/>
            <person name="Liu J."/>
            <person name="Liu S."/>
            <person name="Lokyitsang T."/>
            <person name="Lokyitsang Y."/>
            <person name="Lubonja R."/>
            <person name="Lui A."/>
            <person name="MacDonald P."/>
            <person name="Magnisalis V."/>
            <person name="Maru K."/>
            <person name="Matthews C."/>
            <person name="McCusker W."/>
            <person name="McDonough S."/>
            <person name="Mehta T."/>
            <person name="Meldrim J."/>
            <person name="Meneus L."/>
            <person name="Mihai O."/>
            <person name="Mihalev A."/>
            <person name="Mihova T."/>
            <person name="Mittelman R."/>
            <person name="Mlenga V."/>
            <person name="Montmayeur A."/>
            <person name="Mulrain L."/>
            <person name="Navidi A."/>
            <person name="Naylor J."/>
            <person name="Negash T."/>
            <person name="Nguyen T."/>
            <person name="Nguyen N."/>
            <person name="Nicol R."/>
            <person name="Norbu C."/>
            <person name="Norbu N."/>
            <person name="Novod N."/>
            <person name="O'Neill B."/>
            <person name="Osman S."/>
            <person name="Markiewicz E."/>
            <person name="Oyono O.L."/>
            <person name="Patti C."/>
            <person name="Phunkhang P."/>
            <person name="Pierre F."/>
            <person name="Priest M."/>
            <person name="Raghuraman S."/>
            <person name="Rege F."/>
            <person name="Reyes R."/>
            <person name="Rise C."/>
            <person name="Rogov P."/>
            <person name="Ross K."/>
            <person name="Ryan E."/>
            <person name="Settipalli S."/>
            <person name="Shea T."/>
            <person name="Sherpa N."/>
            <person name="Shi L."/>
            <person name="Shih D."/>
            <person name="Sparrow T."/>
            <person name="Spaulding J."/>
            <person name="Stalker J."/>
            <person name="Stange-Thomann N."/>
            <person name="Stavropoulos S."/>
            <person name="Stone C."/>
            <person name="Strader C."/>
            <person name="Tesfaye S."/>
            <person name="Thomson T."/>
            <person name="Thoulutsang Y."/>
            <person name="Thoulutsang D."/>
            <person name="Topham K."/>
            <person name="Topping I."/>
            <person name="Tsamla T."/>
            <person name="Vassiliev H."/>
            <person name="Vo A."/>
            <person name="Wangchuk T."/>
            <person name="Wangdi T."/>
            <person name="Weiand M."/>
            <person name="Wilkinson J."/>
            <person name="Wilson A."/>
            <person name="Yadav S."/>
            <person name="Young G."/>
            <person name="Yu Q."/>
            <person name="Zembek L."/>
            <person name="Zhong D."/>
            <person name="Zimmer A."/>
            <person name="Zwirko Z."/>
            <person name="Jaffe D.B."/>
            <person name="Alvarez P."/>
            <person name="Brockman W."/>
            <person name="Butler J."/>
            <person name="Chin C."/>
            <person name="Gnerre S."/>
            <person name="Grabherr M."/>
            <person name="Kleber M."/>
            <person name="Mauceli E."/>
            <person name="MacCallum I."/>
        </authorList>
    </citation>
    <scope>NUCLEOTIDE SEQUENCE [LARGE SCALE GENOMIC DNA]</scope>
    <source>
        <strain evidence="8">Tucson 15010-1051.87</strain>
    </source>
</reference>
<keyword evidence="3" id="KW-1015">Disulfide bond</keyword>
<dbReference type="Proteomes" id="UP000008792">
    <property type="component" value="Unassembled WGS sequence"/>
</dbReference>
<proteinExistence type="inferred from homology"/>
<keyword evidence="8" id="KW-1185">Reference proteome</keyword>
<dbReference type="SUPFAM" id="SSF57362">
    <property type="entry name" value="BPTI-like"/>
    <property type="match status" value="1"/>
</dbReference>
<dbReference type="FunFam" id="4.10.410.10:FF:000020">
    <property type="entry name" value="Collagen, type VI, alpha 3"/>
    <property type="match status" value="1"/>
</dbReference>
<feature type="domain" description="BPTI/Kunitz inhibitor" evidence="6">
    <location>
        <begin position="25"/>
        <end position="80"/>
    </location>
</feature>
<keyword evidence="1" id="KW-0646">Protease inhibitor</keyword>
<keyword evidence="2" id="KW-0722">Serine protease inhibitor</keyword>
<dbReference type="OrthoDB" id="4473401at2759"/>
<organism evidence="7 8">
    <name type="scientific">Drosophila virilis</name>
    <name type="common">Fruit fly</name>
    <dbReference type="NCBI Taxonomy" id="7244"/>
    <lineage>
        <taxon>Eukaryota</taxon>
        <taxon>Metazoa</taxon>
        <taxon>Ecdysozoa</taxon>
        <taxon>Arthropoda</taxon>
        <taxon>Hexapoda</taxon>
        <taxon>Insecta</taxon>
        <taxon>Pterygota</taxon>
        <taxon>Neoptera</taxon>
        <taxon>Endopterygota</taxon>
        <taxon>Diptera</taxon>
        <taxon>Brachycera</taxon>
        <taxon>Muscomorpha</taxon>
        <taxon>Ephydroidea</taxon>
        <taxon>Drosophilidae</taxon>
        <taxon>Drosophila</taxon>
    </lineage>
</organism>
<evidence type="ECO:0000256" key="2">
    <source>
        <dbReference type="ARBA" id="ARBA00022900"/>
    </source>
</evidence>
<name>A0A0Q9WAS3_DROVI</name>
<sequence length="82" mass="8965">MKFFLLLVIVAAFLANCLALKNDICGQPHSRNGDGVAVCLAYMPRWTYDAAANECIKFIYGGCGGNKNQFPDQEKCEAACLE</sequence>
<dbReference type="InterPro" id="IPR002223">
    <property type="entry name" value="Kunitz_BPTI"/>
</dbReference>
<dbReference type="SMART" id="SM00131">
    <property type="entry name" value="KU"/>
    <property type="match status" value="1"/>
</dbReference>
<dbReference type="EMBL" id="CH940649">
    <property type="protein sequence ID" value="KRF81788.1"/>
    <property type="molecule type" value="Genomic_DNA"/>
</dbReference>
<protein>
    <recommendedName>
        <fullName evidence="6">BPTI/Kunitz inhibitor domain-containing protein</fullName>
    </recommendedName>
</protein>
<evidence type="ECO:0000313" key="8">
    <source>
        <dbReference type="Proteomes" id="UP000008792"/>
    </source>
</evidence>
<dbReference type="SMR" id="A0A0Q9WAS3"/>
<dbReference type="GO" id="GO:0004867">
    <property type="term" value="F:serine-type endopeptidase inhibitor activity"/>
    <property type="evidence" value="ECO:0007669"/>
    <property type="project" value="UniProtKB-KW"/>
</dbReference>
<dbReference type="Pfam" id="PF00014">
    <property type="entry name" value="Kunitz_BPTI"/>
    <property type="match status" value="1"/>
</dbReference>
<keyword evidence="5" id="KW-0732">Signal</keyword>
<evidence type="ECO:0000313" key="7">
    <source>
        <dbReference type="EMBL" id="KRF81788.1"/>
    </source>
</evidence>
<dbReference type="PANTHER" id="PTHR46751">
    <property type="entry name" value="EPPIN"/>
    <property type="match status" value="1"/>
</dbReference>
<evidence type="ECO:0000256" key="3">
    <source>
        <dbReference type="ARBA" id="ARBA00023157"/>
    </source>
</evidence>
<dbReference type="PRINTS" id="PR00759">
    <property type="entry name" value="BASICPTASE"/>
</dbReference>
<evidence type="ECO:0000256" key="4">
    <source>
        <dbReference type="ARBA" id="ARBA00038506"/>
    </source>
</evidence>
<accession>A0A0Q9WAS3</accession>
<feature type="chain" id="PRO_5006386616" description="BPTI/Kunitz inhibitor domain-containing protein" evidence="5">
    <location>
        <begin position="20"/>
        <end position="82"/>
    </location>
</feature>
<evidence type="ECO:0000259" key="6">
    <source>
        <dbReference type="PROSITE" id="PS50279"/>
    </source>
</evidence>
<dbReference type="STRING" id="7244.A0A0Q9WAS3"/>
<dbReference type="PROSITE" id="PS00280">
    <property type="entry name" value="BPTI_KUNITZ_1"/>
    <property type="match status" value="1"/>
</dbReference>
<comment type="similarity">
    <text evidence="4">Belongs to the venom Kunitz-type family. 03 (sub-Kunitz) subfamily.</text>
</comment>
<dbReference type="InterPro" id="IPR020901">
    <property type="entry name" value="Prtase_inh_Kunz-CS"/>
</dbReference>
<dbReference type="Gene3D" id="4.10.410.10">
    <property type="entry name" value="Pancreatic trypsin inhibitor Kunitz domain"/>
    <property type="match status" value="1"/>
</dbReference>
<feature type="signal peptide" evidence="5">
    <location>
        <begin position="1"/>
        <end position="19"/>
    </location>
</feature>
<dbReference type="AlphaFoldDB" id="A0A0Q9WAS3"/>
<dbReference type="InterPro" id="IPR036880">
    <property type="entry name" value="Kunitz_BPTI_sf"/>
</dbReference>